<protein>
    <recommendedName>
        <fullName evidence="2">Anti-sigma factor antagonist</fullName>
    </recommendedName>
</protein>
<dbReference type="NCBIfam" id="TIGR00377">
    <property type="entry name" value="ant_ant_sig"/>
    <property type="match status" value="1"/>
</dbReference>
<dbReference type="PROSITE" id="PS50801">
    <property type="entry name" value="STAS"/>
    <property type="match status" value="1"/>
</dbReference>
<dbReference type="Gene3D" id="3.30.750.24">
    <property type="entry name" value="STAS domain"/>
    <property type="match status" value="1"/>
</dbReference>
<evidence type="ECO:0000259" key="3">
    <source>
        <dbReference type="PROSITE" id="PS50801"/>
    </source>
</evidence>
<dbReference type="InterPro" id="IPR036513">
    <property type="entry name" value="STAS_dom_sf"/>
</dbReference>
<dbReference type="InterPro" id="IPR002645">
    <property type="entry name" value="STAS_dom"/>
</dbReference>
<accession>A0ABR9V574</accession>
<comment type="caution">
    <text evidence="4">The sequence shown here is derived from an EMBL/GenBank/DDBJ whole genome shotgun (WGS) entry which is preliminary data.</text>
</comment>
<dbReference type="EMBL" id="JADEWC010000010">
    <property type="protein sequence ID" value="MBE9222291.1"/>
    <property type="molecule type" value="Genomic_DNA"/>
</dbReference>
<proteinExistence type="inferred from homology"/>
<evidence type="ECO:0000256" key="1">
    <source>
        <dbReference type="ARBA" id="ARBA00009013"/>
    </source>
</evidence>
<evidence type="ECO:0000313" key="4">
    <source>
        <dbReference type="EMBL" id="MBE9222291.1"/>
    </source>
</evidence>
<reference evidence="4 5" key="1">
    <citation type="submission" date="2020-10" db="EMBL/GenBank/DDBJ databases">
        <authorList>
            <person name="Castelo-Branco R."/>
            <person name="Eusebio N."/>
            <person name="Adriana R."/>
            <person name="Vieira A."/>
            <person name="Brugerolle De Fraissinette N."/>
            <person name="Rezende De Castro R."/>
            <person name="Schneider M.P."/>
            <person name="Vasconcelos V."/>
            <person name="Leao P.N."/>
        </authorList>
    </citation>
    <scope>NUCLEOTIDE SEQUENCE [LARGE SCALE GENOMIC DNA]</scope>
    <source>
        <strain evidence="4 5">LEGE 03274</strain>
    </source>
</reference>
<gene>
    <name evidence="4" type="ORF">IQ215_06235</name>
</gene>
<dbReference type="InterPro" id="IPR003658">
    <property type="entry name" value="Anti-sigma_ant"/>
</dbReference>
<keyword evidence="5" id="KW-1185">Reference proteome</keyword>
<organism evidence="4 5">
    <name type="scientific">Cyanobacterium stanieri LEGE 03274</name>
    <dbReference type="NCBI Taxonomy" id="1828756"/>
    <lineage>
        <taxon>Bacteria</taxon>
        <taxon>Bacillati</taxon>
        <taxon>Cyanobacteriota</taxon>
        <taxon>Cyanophyceae</taxon>
        <taxon>Oscillatoriophycideae</taxon>
        <taxon>Chroococcales</taxon>
        <taxon>Geminocystaceae</taxon>
        <taxon>Cyanobacterium</taxon>
    </lineage>
</organism>
<sequence length="127" mass="14209">MKSKEVAISEQLNLTVSLRGTREVRKNCQIFHLLGQLDAFSEPTFQKVILSYVKEGANQIILDLSQIDFIDSSGLGALVRIVKAIEPIKGKLQIVTNPRVTQTVKMVRLEKFLNLRNSLDEALADIS</sequence>
<feature type="domain" description="STAS" evidence="3">
    <location>
        <begin position="30"/>
        <end position="126"/>
    </location>
</feature>
<dbReference type="PANTHER" id="PTHR33495:SF2">
    <property type="entry name" value="ANTI-SIGMA FACTOR ANTAGONIST TM_1081-RELATED"/>
    <property type="match status" value="1"/>
</dbReference>
<name>A0ABR9V574_9CHRO</name>
<dbReference type="Proteomes" id="UP000654604">
    <property type="component" value="Unassembled WGS sequence"/>
</dbReference>
<dbReference type="Pfam" id="PF01740">
    <property type="entry name" value="STAS"/>
    <property type="match status" value="1"/>
</dbReference>
<dbReference type="SUPFAM" id="SSF52091">
    <property type="entry name" value="SpoIIaa-like"/>
    <property type="match status" value="1"/>
</dbReference>
<dbReference type="PANTHER" id="PTHR33495">
    <property type="entry name" value="ANTI-SIGMA FACTOR ANTAGONIST TM_1081-RELATED-RELATED"/>
    <property type="match status" value="1"/>
</dbReference>
<evidence type="ECO:0000256" key="2">
    <source>
        <dbReference type="RuleBase" id="RU003749"/>
    </source>
</evidence>
<evidence type="ECO:0000313" key="5">
    <source>
        <dbReference type="Proteomes" id="UP000654604"/>
    </source>
</evidence>
<comment type="similarity">
    <text evidence="1 2">Belongs to the anti-sigma-factor antagonist family.</text>
</comment>
<dbReference type="CDD" id="cd07043">
    <property type="entry name" value="STAS_anti-anti-sigma_factors"/>
    <property type="match status" value="1"/>
</dbReference>